<dbReference type="RefSeq" id="WP_229572440.1">
    <property type="nucleotide sequence ID" value="NZ_AP025226.1"/>
</dbReference>
<dbReference type="EMBL" id="AP025226">
    <property type="protein sequence ID" value="BDB98589.1"/>
    <property type="molecule type" value="Genomic_DNA"/>
</dbReference>
<dbReference type="CDD" id="cd02247">
    <property type="entry name" value="cupin_pirin_C"/>
    <property type="match status" value="1"/>
</dbReference>
<dbReference type="Proteomes" id="UP001319921">
    <property type="component" value="Chromosome"/>
</dbReference>
<sequence>MKIRDVVQVITGHYTIDGAGVKLYRVFGGPRIAEITDPFLLLDHFGSKNPLDYIAGFPWHPHRGIETVTYMLKGRVKHGDSTGISGVIESGDIQWMTAGGGIFHEEMPQVDADGELWGFQLWVNLPAKKKMTRPKYRNLKGKHIPEITLDNSVKVKVVAGQVGDIQGPIRDLAVDTEYLEVMIPPETSFIHTVKEGYTALAYIIEGEGLFDEVTKAKEKELVIFNREGGLVSIKAIDKPLRLLFLSGMPLGEPIAWYGPIVMNYDYEILEALEDLRKGTFTKIQADVEDVE</sequence>
<keyword evidence="6" id="KW-1185">Reference proteome</keyword>
<dbReference type="AlphaFoldDB" id="A0AAQ4CS08"/>
<evidence type="ECO:0000256" key="1">
    <source>
        <dbReference type="ARBA" id="ARBA00008416"/>
    </source>
</evidence>
<comment type="similarity">
    <text evidence="1 2">Belongs to the pirin family.</text>
</comment>
<dbReference type="Gene3D" id="2.60.120.10">
    <property type="entry name" value="Jelly Rolls"/>
    <property type="match status" value="2"/>
</dbReference>
<dbReference type="InterPro" id="IPR011051">
    <property type="entry name" value="RmlC_Cupin_sf"/>
</dbReference>
<dbReference type="KEGG" id="scas:SACC_16060"/>
<dbReference type="Pfam" id="PF05726">
    <property type="entry name" value="Pirin_C"/>
    <property type="match status" value="1"/>
</dbReference>
<evidence type="ECO:0000259" key="4">
    <source>
        <dbReference type="Pfam" id="PF05726"/>
    </source>
</evidence>
<dbReference type="CDD" id="cd02909">
    <property type="entry name" value="cupin_pirin_N"/>
    <property type="match status" value="1"/>
</dbReference>
<evidence type="ECO:0000259" key="3">
    <source>
        <dbReference type="Pfam" id="PF02678"/>
    </source>
</evidence>
<dbReference type="InterPro" id="IPR003829">
    <property type="entry name" value="Pirin_N_dom"/>
</dbReference>
<evidence type="ECO:0000313" key="5">
    <source>
        <dbReference type="EMBL" id="BDB98589.1"/>
    </source>
</evidence>
<dbReference type="Pfam" id="PF02678">
    <property type="entry name" value="Pirin"/>
    <property type="match status" value="1"/>
</dbReference>
<dbReference type="InterPro" id="IPR012093">
    <property type="entry name" value="Pirin"/>
</dbReference>
<reference evidence="5 6" key="1">
    <citation type="journal article" date="2022" name="Microbiol. Resour. Announc.">
        <title>Complete Genome Sequence of the Hyperthermophilic and Acidophilic Archaeon Saccharolobus caldissimus Strain HS-3T.</title>
        <authorList>
            <person name="Sakai H.D."/>
            <person name="Kurosawa N."/>
        </authorList>
    </citation>
    <scope>NUCLEOTIDE SEQUENCE [LARGE SCALE GENOMIC DNA]</scope>
    <source>
        <strain evidence="5 6">JCM32116</strain>
    </source>
</reference>
<dbReference type="InterPro" id="IPR014710">
    <property type="entry name" value="RmlC-like_jellyroll"/>
</dbReference>
<gene>
    <name evidence="5" type="ORF">SACC_16060</name>
</gene>
<dbReference type="SUPFAM" id="SSF51182">
    <property type="entry name" value="RmlC-like cupins"/>
    <property type="match status" value="1"/>
</dbReference>
<dbReference type="PIRSF" id="PIRSF006232">
    <property type="entry name" value="Pirin"/>
    <property type="match status" value="1"/>
</dbReference>
<feature type="domain" description="Pirin C-terminal" evidence="4">
    <location>
        <begin position="178"/>
        <end position="280"/>
    </location>
</feature>
<dbReference type="GeneID" id="68866339"/>
<evidence type="ECO:0000256" key="2">
    <source>
        <dbReference type="RuleBase" id="RU003457"/>
    </source>
</evidence>
<evidence type="ECO:0008006" key="7">
    <source>
        <dbReference type="Google" id="ProtNLM"/>
    </source>
</evidence>
<protein>
    <recommendedName>
        <fullName evidence="7">Pirin family protein</fullName>
    </recommendedName>
</protein>
<evidence type="ECO:0000313" key="6">
    <source>
        <dbReference type="Proteomes" id="UP001319921"/>
    </source>
</evidence>
<organism evidence="5 6">
    <name type="scientific">Saccharolobus caldissimus</name>
    <dbReference type="NCBI Taxonomy" id="1702097"/>
    <lineage>
        <taxon>Archaea</taxon>
        <taxon>Thermoproteota</taxon>
        <taxon>Thermoprotei</taxon>
        <taxon>Sulfolobales</taxon>
        <taxon>Sulfolobaceae</taxon>
        <taxon>Saccharolobus</taxon>
    </lineage>
</organism>
<accession>A0AAQ4CS08</accession>
<name>A0AAQ4CS08_9CREN</name>
<dbReference type="PANTHER" id="PTHR13903:SF8">
    <property type="entry name" value="PIRIN"/>
    <property type="match status" value="1"/>
</dbReference>
<dbReference type="PANTHER" id="PTHR13903">
    <property type="entry name" value="PIRIN-RELATED"/>
    <property type="match status" value="1"/>
</dbReference>
<dbReference type="InterPro" id="IPR008778">
    <property type="entry name" value="Pirin_C_dom"/>
</dbReference>
<proteinExistence type="inferred from homology"/>
<feature type="domain" description="Pirin N-terminal" evidence="3">
    <location>
        <begin position="21"/>
        <end position="123"/>
    </location>
</feature>